<sequence>MRPILQQQLPVYAAALWWGSLSAIGFLAVPMLFAHLPTASMAGQVAAKLFSAMTWVSLACCFVLIFCFRPARDGQEEASTSASPASPDASWALALTGWILAGAIVALLSEFGIAPRIIARENLALWHRIGTAMYAAQWLCASVVMWKLASRIQRPR</sequence>
<organism evidence="7 8">
    <name type="scientific">Lampropedia puyangensis</name>
    <dbReference type="NCBI Taxonomy" id="1330072"/>
    <lineage>
        <taxon>Bacteria</taxon>
        <taxon>Pseudomonadati</taxon>
        <taxon>Pseudomonadota</taxon>
        <taxon>Betaproteobacteria</taxon>
        <taxon>Burkholderiales</taxon>
        <taxon>Comamonadaceae</taxon>
        <taxon>Lampropedia</taxon>
    </lineage>
</organism>
<feature type="transmembrane region" description="Helical" evidence="5">
    <location>
        <begin position="45"/>
        <end position="68"/>
    </location>
</feature>
<dbReference type="Proteomes" id="UP000308917">
    <property type="component" value="Unassembled WGS sequence"/>
</dbReference>
<evidence type="ECO:0000313" key="8">
    <source>
        <dbReference type="Proteomes" id="UP000308917"/>
    </source>
</evidence>
<feature type="transmembrane region" description="Helical" evidence="5">
    <location>
        <begin position="129"/>
        <end position="149"/>
    </location>
</feature>
<dbReference type="OrthoDB" id="5797290at2"/>
<evidence type="ECO:0000256" key="5">
    <source>
        <dbReference type="SAM" id="Phobius"/>
    </source>
</evidence>
<reference evidence="7 8" key="1">
    <citation type="journal article" date="2015" name="Antonie Van Leeuwenhoek">
        <title>Lampropedia puyangensis sp. nov., isolated from symptomatic bark of Populus ? euramericana canker and emended description of Lampropedia hyalina (Ehrenberg 1832) Lee et al. 2004.</title>
        <authorList>
            <person name="Li Y."/>
            <person name="Wang T."/>
            <person name="Piao C.G."/>
            <person name="Wang L.F."/>
            <person name="Tian G.Z."/>
            <person name="Zhu T.H."/>
            <person name="Guo M.W."/>
        </authorList>
    </citation>
    <scope>NUCLEOTIDE SEQUENCE [LARGE SCALE GENOMIC DNA]</scope>
    <source>
        <strain evidence="7 8">2-bin</strain>
    </source>
</reference>
<comment type="subcellular location">
    <subcellularLocation>
        <location evidence="1">Membrane</location>
    </subcellularLocation>
</comment>
<dbReference type="InterPro" id="IPR025423">
    <property type="entry name" value="TMEM205-like"/>
</dbReference>
<dbReference type="EMBL" id="STFG01000010">
    <property type="protein sequence ID" value="THU00607.1"/>
    <property type="molecule type" value="Genomic_DNA"/>
</dbReference>
<feature type="transmembrane region" description="Helical" evidence="5">
    <location>
        <begin position="89"/>
        <end position="109"/>
    </location>
</feature>
<feature type="domain" description="TMEM205-like" evidence="6">
    <location>
        <begin position="13"/>
        <end position="119"/>
    </location>
</feature>
<keyword evidence="3 5" id="KW-1133">Transmembrane helix</keyword>
<dbReference type="AlphaFoldDB" id="A0A4S8F0X6"/>
<dbReference type="GO" id="GO:0016020">
    <property type="term" value="C:membrane"/>
    <property type="evidence" value="ECO:0007669"/>
    <property type="project" value="UniProtKB-SubCell"/>
</dbReference>
<accession>A0A4S8F0X6</accession>
<dbReference type="Pfam" id="PF13664">
    <property type="entry name" value="DUF4149"/>
    <property type="match status" value="1"/>
</dbReference>
<keyword evidence="4 5" id="KW-0472">Membrane</keyword>
<evidence type="ECO:0000313" key="7">
    <source>
        <dbReference type="EMBL" id="THU00607.1"/>
    </source>
</evidence>
<evidence type="ECO:0000256" key="2">
    <source>
        <dbReference type="ARBA" id="ARBA00022692"/>
    </source>
</evidence>
<comment type="caution">
    <text evidence="7">The sequence shown here is derived from an EMBL/GenBank/DDBJ whole genome shotgun (WGS) entry which is preliminary data.</text>
</comment>
<feature type="transmembrane region" description="Helical" evidence="5">
    <location>
        <begin position="12"/>
        <end position="33"/>
    </location>
</feature>
<evidence type="ECO:0000256" key="4">
    <source>
        <dbReference type="ARBA" id="ARBA00023136"/>
    </source>
</evidence>
<keyword evidence="2 5" id="KW-0812">Transmembrane</keyword>
<evidence type="ECO:0000256" key="3">
    <source>
        <dbReference type="ARBA" id="ARBA00022989"/>
    </source>
</evidence>
<proteinExistence type="predicted"/>
<dbReference type="RefSeq" id="WP_136573624.1">
    <property type="nucleotide sequence ID" value="NZ_STFG01000010.1"/>
</dbReference>
<evidence type="ECO:0000256" key="1">
    <source>
        <dbReference type="ARBA" id="ARBA00004370"/>
    </source>
</evidence>
<evidence type="ECO:0000259" key="6">
    <source>
        <dbReference type="Pfam" id="PF13664"/>
    </source>
</evidence>
<protein>
    <submittedName>
        <fullName evidence="7">DUF4149 domain-containing protein</fullName>
    </submittedName>
</protein>
<gene>
    <name evidence="7" type="ORF">E9531_09990</name>
</gene>
<keyword evidence="8" id="KW-1185">Reference proteome</keyword>
<name>A0A4S8F0X6_9BURK</name>